<organism evidence="1">
    <name type="scientific">Caldiarchaeum subterraneum</name>
    <dbReference type="NCBI Taxonomy" id="311458"/>
    <lineage>
        <taxon>Archaea</taxon>
        <taxon>Nitrososphaerota</taxon>
        <taxon>Candidatus Caldarchaeales</taxon>
        <taxon>Candidatus Caldarchaeaceae</taxon>
        <taxon>Candidatus Caldarchaeum</taxon>
    </lineage>
</organism>
<protein>
    <submittedName>
        <fullName evidence="1">Uncharacterized protein</fullName>
    </submittedName>
</protein>
<sequence length="125" mass="13953">MNPDNIISVHILCKPRDCWVSRVAGSGKDVNVMVVEHVAAPEVRFMGTRDNPATILHWKADWQVDMEQGFQDLEKAFPNVSTDYYPPLKDAVPEGKPPRTVDVAEKAVKWFPAINAGNLLSEPVK</sequence>
<evidence type="ECO:0000313" key="1">
    <source>
        <dbReference type="EMBL" id="HHM43718.1"/>
    </source>
</evidence>
<gene>
    <name evidence="1" type="ORF">ENM31_00265</name>
</gene>
<name>A0A7J3VRF6_CALS0</name>
<reference evidence="1" key="1">
    <citation type="journal article" date="2020" name="mSystems">
        <title>Genome- and Community-Level Interaction Insights into Carbon Utilization and Element Cycling Functions of Hydrothermarchaeota in Hydrothermal Sediment.</title>
        <authorList>
            <person name="Zhou Z."/>
            <person name="Liu Y."/>
            <person name="Xu W."/>
            <person name="Pan J."/>
            <person name="Luo Z.H."/>
            <person name="Li M."/>
        </authorList>
    </citation>
    <scope>NUCLEOTIDE SEQUENCE [LARGE SCALE GENOMIC DNA]</scope>
    <source>
        <strain evidence="1">SpSt-1074</strain>
    </source>
</reference>
<accession>A0A7J3VRF6</accession>
<comment type="caution">
    <text evidence="1">The sequence shown here is derived from an EMBL/GenBank/DDBJ whole genome shotgun (WGS) entry which is preliminary data.</text>
</comment>
<proteinExistence type="predicted"/>
<dbReference type="AlphaFoldDB" id="A0A7J3VRF6"/>
<dbReference type="EMBL" id="DRXH01000010">
    <property type="protein sequence ID" value="HHM43718.1"/>
    <property type="molecule type" value="Genomic_DNA"/>
</dbReference>